<keyword evidence="2" id="KW-1185">Reference proteome</keyword>
<dbReference type="GO" id="GO:0000287">
    <property type="term" value="F:magnesium ion binding"/>
    <property type="evidence" value="ECO:0007669"/>
    <property type="project" value="TreeGrafter"/>
</dbReference>
<sequence length="261" mass="29882">MQKLIFFDIDGTLISKGNQVLGESTKESIRKAQENGHICVVNTGRTWRMVGNWLPEQTDFDGYLLGCGTMVRYREKVLLHETFPPEESRRIMAALEKYGIDALLEGADNNYAKNLTEFQSERFQDHMRRRHPSDCLPWEEAVGNFDKFFVNEVEAKRMELFQQQFREELSFIDRDRGFWEIAPKGYSKGSAMRFLADRLQIPMADTVAVGDSNNDLEMFQCAGTCIAMGNAVENIKALADFITTDVLEDGIWNALRWLGAI</sequence>
<protein>
    <submittedName>
        <fullName evidence="1">Phosphatase YwpJ</fullName>
        <ecNumber evidence="1">3.1.3.-</ecNumber>
    </submittedName>
</protein>
<dbReference type="SFLD" id="SFLDG01140">
    <property type="entry name" value="C2.B:_Phosphomannomutase_and_P"/>
    <property type="match status" value="1"/>
</dbReference>
<dbReference type="GO" id="GO:0016791">
    <property type="term" value="F:phosphatase activity"/>
    <property type="evidence" value="ECO:0007669"/>
    <property type="project" value="TreeGrafter"/>
</dbReference>
<organism evidence="1 2">
    <name type="scientific">Acetatifactor muris</name>
    <dbReference type="NCBI Taxonomy" id="879566"/>
    <lineage>
        <taxon>Bacteria</taxon>
        <taxon>Bacillati</taxon>
        <taxon>Bacillota</taxon>
        <taxon>Clostridia</taxon>
        <taxon>Lachnospirales</taxon>
        <taxon>Lachnospiraceae</taxon>
        <taxon>Acetatifactor</taxon>
    </lineage>
</organism>
<dbReference type="EC" id="3.1.3.-" evidence="1"/>
<dbReference type="SFLD" id="SFLDS00003">
    <property type="entry name" value="Haloacid_Dehalogenase"/>
    <property type="match status" value="1"/>
</dbReference>
<gene>
    <name evidence="1" type="primary">ywpJ_1</name>
    <name evidence="1" type="ORF">AMURIS_00335</name>
</gene>
<dbReference type="AlphaFoldDB" id="A0A2K4ZB04"/>
<accession>A0A2K4ZB04</accession>
<dbReference type="EMBL" id="OFSM01000002">
    <property type="protein sequence ID" value="SOY27631.1"/>
    <property type="molecule type" value="Genomic_DNA"/>
</dbReference>
<dbReference type="Proteomes" id="UP000236311">
    <property type="component" value="Unassembled WGS sequence"/>
</dbReference>
<dbReference type="InterPro" id="IPR000150">
    <property type="entry name" value="Cof"/>
</dbReference>
<keyword evidence="1" id="KW-0378">Hydrolase</keyword>
<dbReference type="InterPro" id="IPR006379">
    <property type="entry name" value="HAD-SF_hydro_IIB"/>
</dbReference>
<dbReference type="GO" id="GO:0005829">
    <property type="term" value="C:cytosol"/>
    <property type="evidence" value="ECO:0007669"/>
    <property type="project" value="TreeGrafter"/>
</dbReference>
<dbReference type="NCBIfam" id="TIGR01484">
    <property type="entry name" value="HAD-SF-IIB"/>
    <property type="match status" value="1"/>
</dbReference>
<dbReference type="InterPro" id="IPR036412">
    <property type="entry name" value="HAD-like_sf"/>
</dbReference>
<dbReference type="PROSITE" id="PS01229">
    <property type="entry name" value="COF_2"/>
    <property type="match status" value="1"/>
</dbReference>
<proteinExistence type="predicted"/>
<dbReference type="PANTHER" id="PTHR10000:SF8">
    <property type="entry name" value="HAD SUPERFAMILY HYDROLASE-LIKE, TYPE 3"/>
    <property type="match status" value="1"/>
</dbReference>
<name>A0A2K4ZB04_9FIRM</name>
<dbReference type="NCBIfam" id="TIGR00099">
    <property type="entry name" value="Cof-subfamily"/>
    <property type="match status" value="1"/>
</dbReference>
<dbReference type="Pfam" id="PF08282">
    <property type="entry name" value="Hydrolase_3"/>
    <property type="match status" value="1"/>
</dbReference>
<dbReference type="OrthoDB" id="9810101at2"/>
<reference evidence="1 2" key="1">
    <citation type="submission" date="2018-01" db="EMBL/GenBank/DDBJ databases">
        <authorList>
            <person name="Gaut B.S."/>
            <person name="Morton B.R."/>
            <person name="Clegg M.T."/>
            <person name="Duvall M.R."/>
        </authorList>
    </citation>
    <scope>NUCLEOTIDE SEQUENCE [LARGE SCALE GENOMIC DNA]</scope>
    <source>
        <strain evidence="1">GP69</strain>
    </source>
</reference>
<dbReference type="InterPro" id="IPR023214">
    <property type="entry name" value="HAD_sf"/>
</dbReference>
<evidence type="ECO:0000313" key="1">
    <source>
        <dbReference type="EMBL" id="SOY27631.1"/>
    </source>
</evidence>
<dbReference type="PANTHER" id="PTHR10000">
    <property type="entry name" value="PHOSPHOSERINE PHOSPHATASE"/>
    <property type="match status" value="1"/>
</dbReference>
<dbReference type="Gene3D" id="3.30.1240.10">
    <property type="match status" value="1"/>
</dbReference>
<dbReference type="SUPFAM" id="SSF56784">
    <property type="entry name" value="HAD-like"/>
    <property type="match status" value="1"/>
</dbReference>
<evidence type="ECO:0000313" key="2">
    <source>
        <dbReference type="Proteomes" id="UP000236311"/>
    </source>
</evidence>
<dbReference type="RefSeq" id="WP_103237768.1">
    <property type="nucleotide sequence ID" value="NZ_CANRXC010000025.1"/>
</dbReference>
<dbReference type="Gene3D" id="3.40.50.1000">
    <property type="entry name" value="HAD superfamily/HAD-like"/>
    <property type="match status" value="1"/>
</dbReference>